<evidence type="ECO:0000256" key="3">
    <source>
        <dbReference type="ARBA" id="ARBA00022679"/>
    </source>
</evidence>
<evidence type="ECO:0000256" key="2">
    <source>
        <dbReference type="ARBA" id="ARBA00008124"/>
    </source>
</evidence>
<dbReference type="InterPro" id="IPR027417">
    <property type="entry name" value="P-loop_NTPase"/>
</dbReference>
<proteinExistence type="inferred from homology"/>
<evidence type="ECO:0000256" key="6">
    <source>
        <dbReference type="ARBA" id="ARBA00022989"/>
    </source>
</evidence>
<dbReference type="GO" id="GO:0009247">
    <property type="term" value="P:glycolipid biosynthetic process"/>
    <property type="evidence" value="ECO:0007669"/>
    <property type="project" value="InterPro"/>
</dbReference>
<dbReference type="GO" id="GO:0000139">
    <property type="term" value="C:Golgi membrane"/>
    <property type="evidence" value="ECO:0007669"/>
    <property type="project" value="UniProtKB-SubCell"/>
</dbReference>
<dbReference type="EMBL" id="HBUF01355407">
    <property type="protein sequence ID" value="CAG6717087.1"/>
    <property type="molecule type" value="Transcribed_RNA"/>
</dbReference>
<keyword evidence="8 10" id="KW-0472">Membrane</keyword>
<evidence type="ECO:0000256" key="7">
    <source>
        <dbReference type="ARBA" id="ARBA00023034"/>
    </source>
</evidence>
<dbReference type="Pfam" id="PF06990">
    <property type="entry name" value="Gal-3-0_sulfotr"/>
    <property type="match status" value="1"/>
</dbReference>
<evidence type="ECO:0000313" key="11">
    <source>
        <dbReference type="EMBL" id="CAG6717090.1"/>
    </source>
</evidence>
<protein>
    <submittedName>
        <fullName evidence="11">Galactose-3-O-sulfotransferase 3</fullName>
    </submittedName>
</protein>
<dbReference type="EMBL" id="HBUF01530485">
    <property type="protein sequence ID" value="CAG6751662.1"/>
    <property type="molecule type" value="Transcribed_RNA"/>
</dbReference>
<organism evidence="11">
    <name type="scientific">Cacopsylla melanoneura</name>
    <dbReference type="NCBI Taxonomy" id="428564"/>
    <lineage>
        <taxon>Eukaryota</taxon>
        <taxon>Metazoa</taxon>
        <taxon>Ecdysozoa</taxon>
        <taxon>Arthropoda</taxon>
        <taxon>Hexapoda</taxon>
        <taxon>Insecta</taxon>
        <taxon>Pterygota</taxon>
        <taxon>Neoptera</taxon>
        <taxon>Paraneoptera</taxon>
        <taxon>Hemiptera</taxon>
        <taxon>Sternorrhyncha</taxon>
        <taxon>Psylloidea</taxon>
        <taxon>Psyllidae</taxon>
        <taxon>Psyllinae</taxon>
        <taxon>Cacopsylla</taxon>
    </lineage>
</organism>
<sequence>MMRVSSTVTVCSFVFFGIIVFFTVQSLLFRSEDTFDDYEIHVPPTMQTFPVVPKLKENIMYIKTHKCGSSTVQNIILRYGLEKELEIILPEKIYLGHPKHFKPEMIPPHLRSMDGQYNILAHHARYDPVEMKKLFNPSDTLYLTILREPAAMFESMYNFYNLNLIYKNITLKDILSAPNKFPMYKQLLGHRYPYRQGLNQMSFDLGMEESMFDNQESISDFMTILAQDFDLVMITEYMDVSLVLLADMMQWPLEKVVYLNHMERNKKKVHELTEFDRSLLRDLNLADTFLYEYFVKVFQQRILNYGVDRMKRQVVKLITLNYHLKKSCVKQQIFSDYGGTISYQIKDDATSQCMHAAMSELEFTDNLSRLQQEKLKGLEILDNLMSVYNYDDQDLNNYTLYE</sequence>
<name>A0A8D8V5D8_9HEMI</name>
<keyword evidence="3 11" id="KW-0808">Transferase</keyword>
<dbReference type="PANTHER" id="PTHR14647">
    <property type="entry name" value="GALACTOSE-3-O-SULFOTRANSFERASE"/>
    <property type="match status" value="1"/>
</dbReference>
<dbReference type="EMBL" id="HBUF01355409">
    <property type="protein sequence ID" value="CAG6717093.1"/>
    <property type="molecule type" value="Transcribed_RNA"/>
</dbReference>
<evidence type="ECO:0000256" key="9">
    <source>
        <dbReference type="ARBA" id="ARBA00023180"/>
    </source>
</evidence>
<evidence type="ECO:0000256" key="1">
    <source>
        <dbReference type="ARBA" id="ARBA00004323"/>
    </source>
</evidence>
<keyword evidence="9" id="KW-0325">Glycoprotein</keyword>
<evidence type="ECO:0000256" key="5">
    <source>
        <dbReference type="ARBA" id="ARBA00022968"/>
    </source>
</evidence>
<evidence type="ECO:0000256" key="4">
    <source>
        <dbReference type="ARBA" id="ARBA00022692"/>
    </source>
</evidence>
<dbReference type="GO" id="GO:0001733">
    <property type="term" value="F:galactosylceramide sulfotransferase activity"/>
    <property type="evidence" value="ECO:0007669"/>
    <property type="project" value="InterPro"/>
</dbReference>
<dbReference type="SUPFAM" id="SSF52540">
    <property type="entry name" value="P-loop containing nucleoside triphosphate hydrolases"/>
    <property type="match status" value="1"/>
</dbReference>
<keyword evidence="5" id="KW-0735">Signal-anchor</keyword>
<keyword evidence="7" id="KW-0333">Golgi apparatus</keyword>
<dbReference type="InterPro" id="IPR009729">
    <property type="entry name" value="Gal-3-0_sulfotransfrase"/>
</dbReference>
<dbReference type="EMBL" id="HBUF01355408">
    <property type="protein sequence ID" value="CAG6717090.1"/>
    <property type="molecule type" value="Transcribed_RNA"/>
</dbReference>
<dbReference type="AlphaFoldDB" id="A0A8D8V5D8"/>
<comment type="similarity">
    <text evidence="2">Belongs to the galactose-3-O-sulfotransferase family.</text>
</comment>
<dbReference type="Gene3D" id="3.40.50.300">
    <property type="entry name" value="P-loop containing nucleotide triphosphate hydrolases"/>
    <property type="match status" value="1"/>
</dbReference>
<reference evidence="11" key="1">
    <citation type="submission" date="2021-05" db="EMBL/GenBank/DDBJ databases">
        <authorList>
            <person name="Alioto T."/>
            <person name="Alioto T."/>
            <person name="Gomez Garrido J."/>
        </authorList>
    </citation>
    <scope>NUCLEOTIDE SEQUENCE</scope>
</reference>
<dbReference type="PANTHER" id="PTHR14647:SF87">
    <property type="entry name" value="PUTATIVE-RELATED"/>
    <property type="match status" value="1"/>
</dbReference>
<comment type="subcellular location">
    <subcellularLocation>
        <location evidence="1">Golgi apparatus membrane</location>
        <topology evidence="1">Single-pass type II membrane protein</topology>
    </subcellularLocation>
</comment>
<keyword evidence="6 10" id="KW-1133">Transmembrane helix</keyword>
<accession>A0A8D8V5D8</accession>
<evidence type="ECO:0000256" key="8">
    <source>
        <dbReference type="ARBA" id="ARBA00023136"/>
    </source>
</evidence>
<dbReference type="EMBL" id="HBUF01530484">
    <property type="protein sequence ID" value="CAG6751660.1"/>
    <property type="molecule type" value="Transcribed_RNA"/>
</dbReference>
<keyword evidence="4 10" id="KW-0812">Transmembrane</keyword>
<feature type="transmembrane region" description="Helical" evidence="10">
    <location>
        <begin position="7"/>
        <end position="29"/>
    </location>
</feature>
<evidence type="ECO:0000256" key="10">
    <source>
        <dbReference type="SAM" id="Phobius"/>
    </source>
</evidence>